<evidence type="ECO:0000313" key="2">
    <source>
        <dbReference type="Proteomes" id="UP001164250"/>
    </source>
</evidence>
<keyword evidence="2" id="KW-1185">Reference proteome</keyword>
<organism evidence="1 2">
    <name type="scientific">Pistacia atlantica</name>
    <dbReference type="NCBI Taxonomy" id="434234"/>
    <lineage>
        <taxon>Eukaryota</taxon>
        <taxon>Viridiplantae</taxon>
        <taxon>Streptophyta</taxon>
        <taxon>Embryophyta</taxon>
        <taxon>Tracheophyta</taxon>
        <taxon>Spermatophyta</taxon>
        <taxon>Magnoliopsida</taxon>
        <taxon>eudicotyledons</taxon>
        <taxon>Gunneridae</taxon>
        <taxon>Pentapetalae</taxon>
        <taxon>rosids</taxon>
        <taxon>malvids</taxon>
        <taxon>Sapindales</taxon>
        <taxon>Anacardiaceae</taxon>
        <taxon>Pistacia</taxon>
    </lineage>
</organism>
<gene>
    <name evidence="1" type="ORF">Patl1_00433</name>
</gene>
<sequence length="105" mass="11551">MRRTLVAHTDHINTQNAFPNASPAKAQADNVAEEDCQGGSDEECLMRRTLVAHTDHINTQNAFPNASPAKTQVVWVVMLCVDLDKDGDFVGEIDGGRTVVFKIWV</sequence>
<dbReference type="Proteomes" id="UP001164250">
    <property type="component" value="Chromosome 1"/>
</dbReference>
<name>A0ACC1CAX6_9ROSI</name>
<dbReference type="EMBL" id="CM047897">
    <property type="protein sequence ID" value="KAJ0112664.1"/>
    <property type="molecule type" value="Genomic_DNA"/>
</dbReference>
<protein>
    <submittedName>
        <fullName evidence="1">Uncharacterized protein</fullName>
    </submittedName>
</protein>
<reference evidence="2" key="1">
    <citation type="journal article" date="2023" name="G3 (Bethesda)">
        <title>Genome assembly and association tests identify interacting loci associated with vigor, precocity, and sex in interspecific pistachio rootstocks.</title>
        <authorList>
            <person name="Palmer W."/>
            <person name="Jacygrad E."/>
            <person name="Sagayaradj S."/>
            <person name="Cavanaugh K."/>
            <person name="Han R."/>
            <person name="Bertier L."/>
            <person name="Beede B."/>
            <person name="Kafkas S."/>
            <person name="Golino D."/>
            <person name="Preece J."/>
            <person name="Michelmore R."/>
        </authorList>
    </citation>
    <scope>NUCLEOTIDE SEQUENCE [LARGE SCALE GENOMIC DNA]</scope>
</reference>
<accession>A0ACC1CAX6</accession>
<proteinExistence type="predicted"/>
<evidence type="ECO:0000313" key="1">
    <source>
        <dbReference type="EMBL" id="KAJ0112664.1"/>
    </source>
</evidence>
<comment type="caution">
    <text evidence="1">The sequence shown here is derived from an EMBL/GenBank/DDBJ whole genome shotgun (WGS) entry which is preliminary data.</text>
</comment>